<organism evidence="2 3">
    <name type="scientific">Angustibacter aerolatus</name>
    <dbReference type="NCBI Taxonomy" id="1162965"/>
    <lineage>
        <taxon>Bacteria</taxon>
        <taxon>Bacillati</taxon>
        <taxon>Actinomycetota</taxon>
        <taxon>Actinomycetes</taxon>
        <taxon>Kineosporiales</taxon>
        <taxon>Kineosporiaceae</taxon>
    </lineage>
</organism>
<evidence type="ECO:0000313" key="3">
    <source>
        <dbReference type="Proteomes" id="UP001157017"/>
    </source>
</evidence>
<feature type="compositionally biased region" description="Basic and acidic residues" evidence="1">
    <location>
        <begin position="215"/>
        <end position="238"/>
    </location>
</feature>
<accession>A0ABQ6JLN4</accession>
<evidence type="ECO:0000313" key="2">
    <source>
        <dbReference type="EMBL" id="GMA89158.1"/>
    </source>
</evidence>
<keyword evidence="3" id="KW-1185">Reference proteome</keyword>
<proteinExistence type="predicted"/>
<sequence length="256" mass="26272">MKADLGAFEAAKNPDAGVQYGIDDPTDCQKAAFEPLGGASPTGGVDSHAYAVAADGSGWIVADAGGNDLLRVSSTGKVSLLTVLPRQPSTITASAAAALGLPDCVIGAVYNFEPVPTDVEWRGGRLIVSLLPGGPEDPSLGARGSVYSVHPHSGKATWLAGGFLGATNVAVGHRGEIYVAEPVRRAGLAHPRPLVHAVRVGAGCRLDHRTRRDRAVGRCAGADRRPGQPDRTGGDRPHRVAGAVPSGESNPPQHPC</sequence>
<gene>
    <name evidence="2" type="ORF">GCM10025868_44080</name>
</gene>
<evidence type="ECO:0008006" key="4">
    <source>
        <dbReference type="Google" id="ProtNLM"/>
    </source>
</evidence>
<comment type="caution">
    <text evidence="2">The sequence shown here is derived from an EMBL/GenBank/DDBJ whole genome shotgun (WGS) entry which is preliminary data.</text>
</comment>
<evidence type="ECO:0000256" key="1">
    <source>
        <dbReference type="SAM" id="MobiDB-lite"/>
    </source>
</evidence>
<dbReference type="Proteomes" id="UP001157017">
    <property type="component" value="Unassembled WGS sequence"/>
</dbReference>
<dbReference type="EMBL" id="BSUZ01000001">
    <property type="protein sequence ID" value="GMA89158.1"/>
    <property type="molecule type" value="Genomic_DNA"/>
</dbReference>
<dbReference type="NCBIfam" id="NF033206">
    <property type="entry name" value="ScyE_fam"/>
    <property type="match status" value="1"/>
</dbReference>
<reference evidence="3" key="1">
    <citation type="journal article" date="2019" name="Int. J. Syst. Evol. Microbiol.">
        <title>The Global Catalogue of Microorganisms (GCM) 10K type strain sequencing project: providing services to taxonomists for standard genome sequencing and annotation.</title>
        <authorList>
            <consortium name="The Broad Institute Genomics Platform"/>
            <consortium name="The Broad Institute Genome Sequencing Center for Infectious Disease"/>
            <person name="Wu L."/>
            <person name="Ma J."/>
        </authorList>
    </citation>
    <scope>NUCLEOTIDE SEQUENCE [LARGE SCALE GENOMIC DNA]</scope>
    <source>
        <strain evidence="3">NBRC 108730</strain>
    </source>
</reference>
<feature type="region of interest" description="Disordered" evidence="1">
    <location>
        <begin position="215"/>
        <end position="256"/>
    </location>
</feature>
<name>A0ABQ6JLN4_9ACTN</name>
<dbReference type="SUPFAM" id="SSF63825">
    <property type="entry name" value="YWTD domain"/>
    <property type="match status" value="1"/>
</dbReference>
<protein>
    <recommendedName>
        <fullName evidence="4">ScyD/ScyE family protein</fullName>
    </recommendedName>
</protein>
<feature type="compositionally biased region" description="Polar residues" evidence="1">
    <location>
        <begin position="247"/>
        <end position="256"/>
    </location>
</feature>
<dbReference type="InterPro" id="IPR048031">
    <property type="entry name" value="ScyD/ScyE-like"/>
</dbReference>